<reference evidence="4 5" key="1">
    <citation type="submission" date="2023-07" db="EMBL/GenBank/DDBJ databases">
        <title>Genomic Encyclopedia of Type Strains, Phase IV (KMG-IV): sequencing the most valuable type-strain genomes for metagenomic binning, comparative biology and taxonomic classification.</title>
        <authorList>
            <person name="Goeker M."/>
        </authorList>
    </citation>
    <scope>NUCLEOTIDE SEQUENCE [LARGE SCALE GENOMIC DNA]</scope>
    <source>
        <strain evidence="4 5">DSM 20694</strain>
    </source>
</reference>
<dbReference type="InterPro" id="IPR009825">
    <property type="entry name" value="ECF_substrate-spec-like"/>
</dbReference>
<sequence length="180" mass="19213">MEHLQDNKIKKLTLTGLMIAIVFVSGSIIRIPTLNGFMQPGDCMVLLSAVLLGKKYGTAAGAFGMALVDILSGYLIWAPFTFVIKGAMAFITAVIIEKYKDERFKTYLIAFIVAGIVDVVGYFIGNAIMGGLILGASNGFVGSIIYAALHVPGDAMQAILGIVLALILAPFIRKIKNSLN</sequence>
<evidence type="ECO:0000256" key="1">
    <source>
        <dbReference type="ARBA" id="ARBA00022692"/>
    </source>
</evidence>
<organism evidence="4 5">
    <name type="scientific">Eubacterium multiforme</name>
    <dbReference type="NCBI Taxonomy" id="83339"/>
    <lineage>
        <taxon>Bacteria</taxon>
        <taxon>Bacillati</taxon>
        <taxon>Bacillota</taxon>
        <taxon>Clostridia</taxon>
        <taxon>Eubacteriales</taxon>
        <taxon>Eubacteriaceae</taxon>
        <taxon>Eubacterium</taxon>
    </lineage>
</organism>
<dbReference type="PANTHER" id="PTHR37815:SF3">
    <property type="entry name" value="UPF0397 PROTEIN SPR0429"/>
    <property type="match status" value="1"/>
</dbReference>
<dbReference type="RefSeq" id="WP_307481985.1">
    <property type="nucleotide sequence ID" value="NZ_JAUSUF010000001.1"/>
</dbReference>
<accession>A0ABT9UNN9</accession>
<proteinExistence type="predicted"/>
<dbReference type="Pfam" id="PF07155">
    <property type="entry name" value="ECF-ribofla_trS"/>
    <property type="match status" value="1"/>
</dbReference>
<keyword evidence="5" id="KW-1185">Reference proteome</keyword>
<feature type="transmembrane region" description="Helical" evidence="3">
    <location>
        <begin position="108"/>
        <end position="135"/>
    </location>
</feature>
<protein>
    <submittedName>
        <fullName evidence="4">Membrane protein</fullName>
    </submittedName>
</protein>
<evidence type="ECO:0000256" key="2">
    <source>
        <dbReference type="ARBA" id="ARBA00022989"/>
    </source>
</evidence>
<name>A0ABT9UNN9_9FIRM</name>
<dbReference type="PANTHER" id="PTHR37815">
    <property type="entry name" value="UPF0397 PROTEIN BC_2624-RELATED"/>
    <property type="match status" value="1"/>
</dbReference>
<dbReference type="Proteomes" id="UP001228504">
    <property type="component" value="Unassembled WGS sequence"/>
</dbReference>
<gene>
    <name evidence="4" type="ORF">J2S18_000173</name>
</gene>
<comment type="caution">
    <text evidence="4">The sequence shown here is derived from an EMBL/GenBank/DDBJ whole genome shotgun (WGS) entry which is preliminary data.</text>
</comment>
<feature type="transmembrane region" description="Helical" evidence="3">
    <location>
        <begin position="74"/>
        <end position="96"/>
    </location>
</feature>
<keyword evidence="3" id="KW-0472">Membrane</keyword>
<dbReference type="Gene3D" id="1.10.1760.20">
    <property type="match status" value="1"/>
</dbReference>
<evidence type="ECO:0000313" key="5">
    <source>
        <dbReference type="Proteomes" id="UP001228504"/>
    </source>
</evidence>
<feature type="transmembrane region" description="Helical" evidence="3">
    <location>
        <begin position="155"/>
        <end position="172"/>
    </location>
</feature>
<evidence type="ECO:0000256" key="3">
    <source>
        <dbReference type="SAM" id="Phobius"/>
    </source>
</evidence>
<feature type="transmembrane region" description="Helical" evidence="3">
    <location>
        <begin position="12"/>
        <end position="31"/>
    </location>
</feature>
<evidence type="ECO:0000313" key="4">
    <source>
        <dbReference type="EMBL" id="MDQ0148256.1"/>
    </source>
</evidence>
<keyword evidence="2 3" id="KW-1133">Transmembrane helix</keyword>
<dbReference type="EMBL" id="JAUSUF010000001">
    <property type="protein sequence ID" value="MDQ0148256.1"/>
    <property type="molecule type" value="Genomic_DNA"/>
</dbReference>
<keyword evidence="1 3" id="KW-0812">Transmembrane</keyword>